<keyword evidence="2" id="KW-1185">Reference proteome</keyword>
<reference evidence="1" key="1">
    <citation type="submission" date="2023-10" db="EMBL/GenBank/DDBJ databases">
        <authorList>
            <person name="Chen Y."/>
            <person name="Shah S."/>
            <person name="Dougan E. K."/>
            <person name="Thang M."/>
            <person name="Chan C."/>
        </authorList>
    </citation>
    <scope>NUCLEOTIDE SEQUENCE [LARGE SCALE GENOMIC DNA]</scope>
</reference>
<accession>A0ABN9QKB8</accession>
<evidence type="ECO:0000313" key="2">
    <source>
        <dbReference type="Proteomes" id="UP001189429"/>
    </source>
</evidence>
<dbReference type="EMBL" id="CAUYUJ010003725">
    <property type="protein sequence ID" value="CAK0806511.1"/>
    <property type="molecule type" value="Genomic_DNA"/>
</dbReference>
<dbReference type="Proteomes" id="UP001189429">
    <property type="component" value="Unassembled WGS sequence"/>
</dbReference>
<gene>
    <name evidence="1" type="ORF">PCOR1329_LOCUS12703</name>
</gene>
<proteinExistence type="predicted"/>
<protein>
    <submittedName>
        <fullName evidence="1">Uncharacterized protein</fullName>
    </submittedName>
</protein>
<sequence>MDPRRPSLPELDDALLQAIPAKIWHGHIWHACLGHTFWHCCLSRQSSVKVNFRSSVRIVWKRSQRGPTNSRGCSTVCVDAAFCSFSGELIYLHSVAACLVLRAALCCITRVGPILLHSVRRHP</sequence>
<evidence type="ECO:0000313" key="1">
    <source>
        <dbReference type="EMBL" id="CAK0806511.1"/>
    </source>
</evidence>
<organism evidence="1 2">
    <name type="scientific">Prorocentrum cordatum</name>
    <dbReference type="NCBI Taxonomy" id="2364126"/>
    <lineage>
        <taxon>Eukaryota</taxon>
        <taxon>Sar</taxon>
        <taxon>Alveolata</taxon>
        <taxon>Dinophyceae</taxon>
        <taxon>Prorocentrales</taxon>
        <taxon>Prorocentraceae</taxon>
        <taxon>Prorocentrum</taxon>
    </lineage>
</organism>
<name>A0ABN9QKB8_9DINO</name>
<comment type="caution">
    <text evidence="1">The sequence shown here is derived from an EMBL/GenBank/DDBJ whole genome shotgun (WGS) entry which is preliminary data.</text>
</comment>